<dbReference type="AlphaFoldDB" id="A0A9W3JX31"/>
<dbReference type="KEGG" id="btn:BTF1_32346"/>
<dbReference type="EMBL" id="CP003766">
    <property type="protein sequence ID" value="AFQ30554.1"/>
    <property type="molecule type" value="Genomic_DNA"/>
</dbReference>
<dbReference type="Proteomes" id="UP000005257">
    <property type="component" value="Plasmid pBTHD789-3"/>
</dbReference>
<sequence length="132" mass="15579">MGKMESIVLRKRYHIQYNKDNDYTEEIGIMNKRETRIRILDLQDQHCMGCKHYNGVRTYCMDDCKIGKEIYQLGTGLIFDEKDSKRKVKLKWDSICQQALVLRNKGYTYQKIANQLGCHASSLRKQLNQRGL</sequence>
<reference evidence="1 2" key="1">
    <citation type="journal article" date="2013" name="Genome Announc.">
        <title>Complete Genome Sequence of Bacillus thuringiensis Serovar Israelensis Strain HD-789.</title>
        <authorList>
            <person name="Doggett N.A."/>
            <person name="Stubben C.J."/>
            <person name="Chertkov O."/>
            <person name="Bruce D.C."/>
            <person name="Detter J.C."/>
            <person name="Johnson S.L."/>
            <person name="Han C.S."/>
        </authorList>
    </citation>
    <scope>NUCLEOTIDE SEQUENCE [LARGE SCALE GENOMIC DNA]</scope>
    <source>
        <strain evidence="1 2">HD-789</strain>
    </source>
</reference>
<evidence type="ECO:0000313" key="2">
    <source>
        <dbReference type="Proteomes" id="UP000005257"/>
    </source>
</evidence>
<protein>
    <recommendedName>
        <fullName evidence="3">Zinc-finger domain-containing protein</fullName>
    </recommendedName>
</protein>
<proteinExistence type="predicted"/>
<evidence type="ECO:0000313" key="1">
    <source>
        <dbReference type="EMBL" id="AFQ30554.1"/>
    </source>
</evidence>
<evidence type="ECO:0008006" key="3">
    <source>
        <dbReference type="Google" id="ProtNLM"/>
    </source>
</evidence>
<geneLocation type="plasmid" evidence="1 2">
    <name>pBTHD789-3</name>
</geneLocation>
<accession>A0A9W3JX31</accession>
<gene>
    <name evidence="1" type="ORF">BTF1_32346</name>
</gene>
<keyword evidence="1" id="KW-0614">Plasmid</keyword>
<organism evidence="1 2">
    <name type="scientific">Bacillus thuringiensis HD-789</name>
    <dbReference type="NCBI Taxonomy" id="1217737"/>
    <lineage>
        <taxon>Bacteria</taxon>
        <taxon>Bacillati</taxon>
        <taxon>Bacillota</taxon>
        <taxon>Bacilli</taxon>
        <taxon>Bacillales</taxon>
        <taxon>Bacillaceae</taxon>
        <taxon>Bacillus</taxon>
        <taxon>Bacillus cereus group</taxon>
    </lineage>
</organism>
<name>A0A9W3JX31_BACTU</name>